<keyword evidence="1" id="KW-0472">Membrane</keyword>
<gene>
    <name evidence="2" type="ORF">QEH52_20110</name>
</gene>
<evidence type="ECO:0000256" key="1">
    <source>
        <dbReference type="SAM" id="Phobius"/>
    </source>
</evidence>
<proteinExistence type="predicted"/>
<dbReference type="RefSeq" id="WP_308952754.1">
    <property type="nucleotide sequence ID" value="NZ_JARXHW010000218.1"/>
</dbReference>
<organism evidence="2 3">
    <name type="scientific">Thalassobacterium maritimum</name>
    <dbReference type="NCBI Taxonomy" id="3041265"/>
    <lineage>
        <taxon>Bacteria</taxon>
        <taxon>Pseudomonadati</taxon>
        <taxon>Verrucomicrobiota</taxon>
        <taxon>Opitutia</taxon>
        <taxon>Puniceicoccales</taxon>
        <taxon>Coraliomargaritaceae</taxon>
        <taxon>Thalassobacterium</taxon>
    </lineage>
</organism>
<feature type="non-terminal residue" evidence="2">
    <location>
        <position position="1"/>
    </location>
</feature>
<evidence type="ECO:0000313" key="3">
    <source>
        <dbReference type="Proteomes" id="UP001225316"/>
    </source>
</evidence>
<sequence length="122" mass="13782">SKMNRFRPIVALVYLMILYRANLVETLPGDTTGCAFSYSGEAKIFVGFSLMLSLFQTLVSIKPFESKNEKEKGSAFEWFAWTVATTALILFMIFQQKGADPNRAVQLAMLLPILILTLPKRR</sequence>
<keyword evidence="1" id="KW-0812">Transmembrane</keyword>
<comment type="caution">
    <text evidence="2">The sequence shown here is derived from an EMBL/GenBank/DDBJ whole genome shotgun (WGS) entry which is preliminary data.</text>
</comment>
<accession>A0ABU1B099</accession>
<name>A0ABU1B099_9BACT</name>
<feature type="transmembrane region" description="Helical" evidence="1">
    <location>
        <begin position="42"/>
        <end position="64"/>
    </location>
</feature>
<protein>
    <submittedName>
        <fullName evidence="2">Uncharacterized protein</fullName>
    </submittedName>
</protein>
<dbReference type="Proteomes" id="UP001225316">
    <property type="component" value="Unassembled WGS sequence"/>
</dbReference>
<dbReference type="EMBL" id="JARXHW010000218">
    <property type="protein sequence ID" value="MDQ8209835.1"/>
    <property type="molecule type" value="Genomic_DNA"/>
</dbReference>
<keyword evidence="3" id="KW-1185">Reference proteome</keyword>
<keyword evidence="1" id="KW-1133">Transmembrane helix</keyword>
<reference evidence="2 3" key="1">
    <citation type="submission" date="2023-04" db="EMBL/GenBank/DDBJ databases">
        <title>A novel bacteria isolated from coastal sediment.</title>
        <authorList>
            <person name="Liu X.-J."/>
            <person name="Du Z.-J."/>
        </authorList>
    </citation>
    <scope>NUCLEOTIDE SEQUENCE [LARGE SCALE GENOMIC DNA]</scope>
    <source>
        <strain evidence="2 3">SDUM461003</strain>
    </source>
</reference>
<feature type="transmembrane region" description="Helical" evidence="1">
    <location>
        <begin position="101"/>
        <end position="118"/>
    </location>
</feature>
<evidence type="ECO:0000313" key="2">
    <source>
        <dbReference type="EMBL" id="MDQ8209835.1"/>
    </source>
</evidence>
<feature type="transmembrane region" description="Helical" evidence="1">
    <location>
        <begin position="76"/>
        <end position="95"/>
    </location>
</feature>